<dbReference type="GeneID" id="57960574"/>
<evidence type="ECO:0000313" key="3">
    <source>
        <dbReference type="Proteomes" id="UP000501069"/>
    </source>
</evidence>
<proteinExistence type="predicted"/>
<evidence type="ECO:0000313" key="4">
    <source>
        <dbReference type="Proteomes" id="UP000719916"/>
    </source>
</evidence>
<dbReference type="AlphaFoldDB" id="A0AAP9LW32"/>
<sequence>MSELHIISGDGQLRWIHICGKLLKAEQELPCLRCIFHNVTDARDRQEDG</sequence>
<accession>A0AAP9LW32</accession>
<name>A0AAP9LW32_9FIRM</name>
<dbReference type="Proteomes" id="UP000501069">
    <property type="component" value="Chromosome"/>
</dbReference>
<reference evidence="2 3" key="1">
    <citation type="submission" date="2019-11" db="EMBL/GenBank/DDBJ databases">
        <title>FDA dAtabase for Regulatory Grade micrObial Sequences (FDA-ARGOS): Supporting development and validation of Infectious Disease Dx tests.</title>
        <authorList>
            <person name="Turner S."/>
            <person name="Byrd R."/>
            <person name="Tallon L."/>
            <person name="Sadzewicz L."/>
            <person name="Vavikolanu K."/>
            <person name="Mehta A."/>
            <person name="Aluvathingal J."/>
            <person name="Nadendla S."/>
            <person name="Myers T."/>
            <person name="Yan Y."/>
            <person name="Sichtig H."/>
        </authorList>
    </citation>
    <scope>NUCLEOTIDE SEQUENCE [LARGE SCALE GENOMIC DNA]</scope>
    <source>
        <strain evidence="2 3">FDAARGOS_739</strain>
    </source>
</reference>
<gene>
    <name evidence="2" type="ORF">FOC47_05300</name>
    <name evidence="1" type="ORF">G5B26_05520</name>
</gene>
<evidence type="ECO:0000313" key="2">
    <source>
        <dbReference type="EMBL" id="QIX89091.1"/>
    </source>
</evidence>
<reference evidence="1" key="3">
    <citation type="submission" date="2020-02" db="EMBL/GenBank/DDBJ databases">
        <authorList>
            <person name="Littmann E."/>
            <person name="Sorbara M."/>
        </authorList>
    </citation>
    <scope>NUCLEOTIDE SEQUENCE</scope>
    <source>
        <strain evidence="1">MSK.2.26</strain>
    </source>
</reference>
<dbReference type="EMBL" id="CP050964">
    <property type="protein sequence ID" value="QIX89091.1"/>
    <property type="molecule type" value="Genomic_DNA"/>
</dbReference>
<dbReference type="Proteomes" id="UP000719916">
    <property type="component" value="Unassembled WGS sequence"/>
</dbReference>
<organism evidence="2 3">
    <name type="scientific">Enterocloster clostridioformis</name>
    <dbReference type="NCBI Taxonomy" id="1531"/>
    <lineage>
        <taxon>Bacteria</taxon>
        <taxon>Bacillati</taxon>
        <taxon>Bacillota</taxon>
        <taxon>Clostridia</taxon>
        <taxon>Lachnospirales</taxon>
        <taxon>Lachnospiraceae</taxon>
        <taxon>Enterocloster</taxon>
    </lineage>
</organism>
<dbReference type="RefSeq" id="WP_157405082.1">
    <property type="nucleotide sequence ID" value="NZ_AP031445.1"/>
</dbReference>
<evidence type="ECO:0000313" key="1">
    <source>
        <dbReference type="EMBL" id="NSJ43048.1"/>
    </source>
</evidence>
<dbReference type="EMBL" id="JAAISW010000005">
    <property type="protein sequence ID" value="NSJ43048.1"/>
    <property type="molecule type" value="Genomic_DNA"/>
</dbReference>
<protein>
    <submittedName>
        <fullName evidence="2">Uncharacterized protein</fullName>
    </submittedName>
</protein>
<reference evidence="1 4" key="2">
    <citation type="journal article" date="2020" name="Cell Host Microbe">
        <title>Functional and Genomic Variation between Human-Derived Isolates of Lachnospiraceae Reveals Inter- and Intra-Species Diversity.</title>
        <authorList>
            <person name="Sorbara M.T."/>
            <person name="Littmann E.R."/>
            <person name="Fontana E."/>
            <person name="Moody T.U."/>
            <person name="Kohout C.E."/>
            <person name="Gjonbalaj M."/>
            <person name="Eaton V."/>
            <person name="Seok R."/>
            <person name="Leiner I.M."/>
            <person name="Pamer E.G."/>
        </authorList>
    </citation>
    <scope>NUCLEOTIDE SEQUENCE [LARGE SCALE GENOMIC DNA]</scope>
    <source>
        <strain evidence="1 4">MSK.2.26</strain>
    </source>
</reference>